<evidence type="ECO:0000313" key="2">
    <source>
        <dbReference type="Proteomes" id="UP001144978"/>
    </source>
</evidence>
<accession>A0ACC1PKC8</accession>
<dbReference type="Proteomes" id="UP001144978">
    <property type="component" value="Unassembled WGS sequence"/>
</dbReference>
<comment type="caution">
    <text evidence="1">The sequence shown here is derived from an EMBL/GenBank/DDBJ whole genome shotgun (WGS) entry which is preliminary data.</text>
</comment>
<sequence length="820" mass="91588">MSTEFSEYLASRGTLRKLTTHDTPEYNGVSERVNRTLMEKVRAMLHASALPNNLWGEAAHHAMYLKNRTPTRALDGRTPYEAFWGKKPNLAHLHPWGCEVRVHSPGGSKLASRATAARWVGFDEETDAHRIYWPERRAITIERSVKFNVAEAHTDVEVPPLEGEKENQVVETHLGERDTSPAAEQPSQPLSTTPVAEPIKRAQMLHGPDPLGDGFENATEGRSKRIRKESDYVRRLRAGEGSATGRLGEPVLPRGVQAGTPTARIEEIDEEDEQATGAVAFEHQEVAEEELALAAAMGEAECIEPTYEEAKKRPDWPKWEEAIRSELDSLVKNGTWRIVDRPRTGNIVDSKWVLRVKKNAAGEIDKYKARLVARGFTQVYGVDYYETFAPVAKLASFRLVLAIAARNDWPAESFDFNSAYLNSKLDEDVYLEQPPDHEFVDRKKYVLKLEKALYGLKQGGRKWYETLCVALADLGFKRAEADYGVFYKHVGLELVVLAIHVDDCLIAASSQRLLNASKAAIGAKYKMTDLGPVNWLLGIKISRDHANRTLSLSQHAYIDAILTRFNFDDLKPISTPMDPHILLSKTQCPESASEVARMRRVPYKEAIGSLMYAAMGTRPDIAFAVSTLAQFSQNPGWPHWEAVKRVFRYLLGTKNLSLIYGGERRGLEGFVDADGASQEHRRAITGYVFLVDGGAISWSSKKQELVTLSTAESEYVAATHAAKEVIWLRRLIGEVFRPLSEPTPLYSDSKSAIALTQDGSYHARTKHIDIRYHFIRYSIEAGSIRLIYCPTDSMVADTLTKALPSVKAKHFATALGLASA</sequence>
<protein>
    <submittedName>
        <fullName evidence="1">Uncharacterized protein</fullName>
    </submittedName>
</protein>
<proteinExistence type="predicted"/>
<name>A0ACC1PKC8_9APHY</name>
<keyword evidence="2" id="KW-1185">Reference proteome</keyword>
<organism evidence="1 2">
    <name type="scientific">Trametes sanguinea</name>
    <dbReference type="NCBI Taxonomy" id="158606"/>
    <lineage>
        <taxon>Eukaryota</taxon>
        <taxon>Fungi</taxon>
        <taxon>Dikarya</taxon>
        <taxon>Basidiomycota</taxon>
        <taxon>Agaricomycotina</taxon>
        <taxon>Agaricomycetes</taxon>
        <taxon>Polyporales</taxon>
        <taxon>Polyporaceae</taxon>
        <taxon>Trametes</taxon>
    </lineage>
</organism>
<reference evidence="1" key="1">
    <citation type="submission" date="2022-08" db="EMBL/GenBank/DDBJ databases">
        <title>Genome Sequence of Pycnoporus sanguineus.</title>
        <authorList>
            <person name="Buettner E."/>
        </authorList>
    </citation>
    <scope>NUCLEOTIDE SEQUENCE</scope>
    <source>
        <strain evidence="1">CG-C14</strain>
    </source>
</reference>
<dbReference type="EMBL" id="JANSHE010002157">
    <property type="protein sequence ID" value="KAJ2994795.1"/>
    <property type="molecule type" value="Genomic_DNA"/>
</dbReference>
<evidence type="ECO:0000313" key="1">
    <source>
        <dbReference type="EMBL" id="KAJ2994795.1"/>
    </source>
</evidence>
<gene>
    <name evidence="1" type="ORF">NUW54_g7491</name>
</gene>